<dbReference type="ESTHER" id="acicj-a5g0j7">
    <property type="family name" value="Dienelactone_hydrolase"/>
</dbReference>
<dbReference type="PANTHER" id="PTHR46623">
    <property type="entry name" value="CARBOXYMETHYLENEBUTENOLIDASE-RELATED"/>
    <property type="match status" value="1"/>
</dbReference>
<dbReference type="eggNOG" id="COG0412">
    <property type="taxonomic scope" value="Bacteria"/>
</dbReference>
<evidence type="ECO:0000313" key="2">
    <source>
        <dbReference type="EMBL" id="ABQ31379.1"/>
    </source>
</evidence>
<keyword evidence="3" id="KW-1185">Reference proteome</keyword>
<dbReference type="InterPro" id="IPR029058">
    <property type="entry name" value="AB_hydrolase_fold"/>
</dbReference>
<dbReference type="AlphaFoldDB" id="A5G0J7"/>
<dbReference type="KEGG" id="acr:Acry_2181"/>
<dbReference type="Pfam" id="PF01738">
    <property type="entry name" value="DLH"/>
    <property type="match status" value="1"/>
</dbReference>
<dbReference type="EC" id="3.1.1.45" evidence="2"/>
<evidence type="ECO:0000313" key="3">
    <source>
        <dbReference type="Proteomes" id="UP000000245"/>
    </source>
</evidence>
<gene>
    <name evidence="2" type="ordered locus">Acry_2181</name>
</gene>
<dbReference type="HOGENOM" id="CLU_054590_7_3_5"/>
<organism evidence="2 3">
    <name type="scientific">Acidiphilium cryptum (strain JF-5)</name>
    <dbReference type="NCBI Taxonomy" id="349163"/>
    <lineage>
        <taxon>Bacteria</taxon>
        <taxon>Pseudomonadati</taxon>
        <taxon>Pseudomonadota</taxon>
        <taxon>Alphaproteobacteria</taxon>
        <taxon>Acetobacterales</taxon>
        <taxon>Acidocellaceae</taxon>
        <taxon>Acidiphilium</taxon>
    </lineage>
</organism>
<reference evidence="2 3" key="1">
    <citation type="submission" date="2007-05" db="EMBL/GenBank/DDBJ databases">
        <title>Complete sequence of chromosome of Acidiphilium cryptum JF-5.</title>
        <authorList>
            <consortium name="US DOE Joint Genome Institute"/>
            <person name="Copeland A."/>
            <person name="Lucas S."/>
            <person name="Lapidus A."/>
            <person name="Barry K."/>
            <person name="Detter J.C."/>
            <person name="Glavina del Rio T."/>
            <person name="Hammon N."/>
            <person name="Israni S."/>
            <person name="Dalin E."/>
            <person name="Tice H."/>
            <person name="Pitluck S."/>
            <person name="Sims D."/>
            <person name="Brettin T."/>
            <person name="Bruce D."/>
            <person name="Han C."/>
            <person name="Schmutz J."/>
            <person name="Larimer F."/>
            <person name="Land M."/>
            <person name="Hauser L."/>
            <person name="Kyrpides N."/>
            <person name="Kim E."/>
            <person name="Magnuson T."/>
            <person name="Richardson P."/>
        </authorList>
    </citation>
    <scope>NUCLEOTIDE SEQUENCE [LARGE SCALE GENOMIC DNA]</scope>
    <source>
        <strain evidence="2 3">JF-5</strain>
    </source>
</reference>
<dbReference type="Gene3D" id="3.40.50.1820">
    <property type="entry name" value="alpha/beta hydrolase"/>
    <property type="match status" value="1"/>
</dbReference>
<proteinExistence type="predicted"/>
<dbReference type="InterPro" id="IPR051049">
    <property type="entry name" value="Dienelactone_hydrolase-like"/>
</dbReference>
<name>A5G0J7_ACICJ</name>
<dbReference type="EMBL" id="CP000697">
    <property type="protein sequence ID" value="ABQ31379.1"/>
    <property type="molecule type" value="Genomic_DNA"/>
</dbReference>
<dbReference type="SUPFAM" id="SSF53474">
    <property type="entry name" value="alpha/beta-Hydrolases"/>
    <property type="match status" value="1"/>
</dbReference>
<feature type="domain" description="Dienelactone hydrolase" evidence="1">
    <location>
        <begin position="33"/>
        <end position="245"/>
    </location>
</feature>
<protein>
    <submittedName>
        <fullName evidence="2">Carboxymethylenebutenolidase</fullName>
        <ecNumber evidence="2">3.1.1.45</ecNumber>
    </submittedName>
</protein>
<accession>A5G0J7</accession>
<evidence type="ECO:0000259" key="1">
    <source>
        <dbReference type="Pfam" id="PF01738"/>
    </source>
</evidence>
<sequence>MLQPALRESLMTDKITTTIGSIDIKAADGSGAFKAYTVTPSVKPTGAVVVIQEIFGVNDALRATCQEIAEMGFIAIAPDLFWRQEPGVDLTDKSEAEWKRAFELMNGFDQDKGIEDLKTTLATARALPGCNGKVGTVGFCLGGRLAVMMATRSDADVNISYYGVMLDKLIPEFGNIGRKLVMHMAELDEFAPKEARDAVMAATKGNALVSSHVYPAVHHAFARVNGVHFDRRAATIANGRTAEALVEALS</sequence>
<dbReference type="PANTHER" id="PTHR46623:SF6">
    <property type="entry name" value="ALPHA_BETA-HYDROLASES SUPERFAMILY PROTEIN"/>
    <property type="match status" value="1"/>
</dbReference>
<dbReference type="GO" id="GO:0008806">
    <property type="term" value="F:carboxymethylenebutenolidase activity"/>
    <property type="evidence" value="ECO:0007669"/>
    <property type="project" value="UniProtKB-EC"/>
</dbReference>
<dbReference type="Proteomes" id="UP000000245">
    <property type="component" value="Chromosome"/>
</dbReference>
<keyword evidence="2" id="KW-0378">Hydrolase</keyword>
<dbReference type="STRING" id="349163.Acry_2181"/>
<dbReference type="InterPro" id="IPR002925">
    <property type="entry name" value="Dienelactn_hydro"/>
</dbReference>